<organism evidence="2 3">
    <name type="scientific">Roseobacter sinensis</name>
    <dbReference type="NCBI Taxonomy" id="2931391"/>
    <lineage>
        <taxon>Bacteria</taxon>
        <taxon>Pseudomonadati</taxon>
        <taxon>Pseudomonadota</taxon>
        <taxon>Alphaproteobacteria</taxon>
        <taxon>Rhodobacterales</taxon>
        <taxon>Roseobacteraceae</taxon>
        <taxon>Roseobacter</taxon>
    </lineage>
</organism>
<dbReference type="EMBL" id="JALIEB010000037">
    <property type="protein sequence ID" value="MCV3274308.1"/>
    <property type="molecule type" value="Genomic_DNA"/>
</dbReference>
<dbReference type="Pfam" id="PF07007">
    <property type="entry name" value="LprI"/>
    <property type="match status" value="1"/>
</dbReference>
<comment type="caution">
    <text evidence="2">The sequence shown here is derived from an EMBL/GenBank/DDBJ whole genome shotgun (WGS) entry which is preliminary data.</text>
</comment>
<dbReference type="InterPro" id="IPR009739">
    <property type="entry name" value="LprI-like_N"/>
</dbReference>
<proteinExistence type="predicted"/>
<feature type="domain" description="Lysozyme inhibitor LprI-like N-terminal" evidence="1">
    <location>
        <begin position="1"/>
        <end position="92"/>
    </location>
</feature>
<evidence type="ECO:0000313" key="3">
    <source>
        <dbReference type="Proteomes" id="UP001208690"/>
    </source>
</evidence>
<protein>
    <submittedName>
        <fullName evidence="2">Lysozyme inhibitor LprI family protein</fullName>
    </submittedName>
</protein>
<keyword evidence="3" id="KW-1185">Reference proteome</keyword>
<sequence>MTGCASRAAEAADAELNAVWAIAIDAAERRDAADRDYDISSEALLRDAQRSWIAFRDKACSAEATFARGGTMANQLFLLCLERLTLRRTEDLRLFATTN</sequence>
<accession>A0ABT3BL58</accession>
<evidence type="ECO:0000259" key="1">
    <source>
        <dbReference type="Pfam" id="PF07007"/>
    </source>
</evidence>
<evidence type="ECO:0000313" key="2">
    <source>
        <dbReference type="EMBL" id="MCV3274308.1"/>
    </source>
</evidence>
<name>A0ABT3BL58_9RHOB</name>
<dbReference type="Proteomes" id="UP001208690">
    <property type="component" value="Unassembled WGS sequence"/>
</dbReference>
<gene>
    <name evidence="2" type="ORF">MUB52_22995</name>
</gene>
<reference evidence="2 3" key="1">
    <citation type="submission" date="2022-04" db="EMBL/GenBank/DDBJ databases">
        <title>Roseobacter sp. WL0113 is a bacterium isolated from neritic sediment.</title>
        <authorList>
            <person name="Wang L."/>
            <person name="He W."/>
            <person name="Zhang D.-F."/>
        </authorList>
    </citation>
    <scope>NUCLEOTIDE SEQUENCE [LARGE SCALE GENOMIC DNA]</scope>
    <source>
        <strain evidence="2 3">WL0113</strain>
    </source>
</reference>
<dbReference type="Gene3D" id="1.20.1270.180">
    <property type="match status" value="1"/>
</dbReference>